<accession>A0A0J7AHU2</accession>
<name>A0A0J7AHU2_9ACTN</name>
<dbReference type="Gene3D" id="3.30.2140.10">
    <property type="entry name" value="Arylamine N-acetyltransferase"/>
    <property type="match status" value="1"/>
</dbReference>
<dbReference type="Gene3D" id="2.40.128.150">
    <property type="entry name" value="Cysteine proteinases"/>
    <property type="match status" value="1"/>
</dbReference>
<protein>
    <submittedName>
        <fullName evidence="3">Acetyltransferase</fullName>
    </submittedName>
</protein>
<comment type="similarity">
    <text evidence="1 2">Belongs to the arylamine N-acetyltransferase family.</text>
</comment>
<organism evidence="3 4">
    <name type="scientific">Streptomyces roseus</name>
    <dbReference type="NCBI Taxonomy" id="66430"/>
    <lineage>
        <taxon>Bacteria</taxon>
        <taxon>Bacillati</taxon>
        <taxon>Actinomycetota</taxon>
        <taxon>Actinomycetes</taxon>
        <taxon>Kitasatosporales</taxon>
        <taxon>Streptomycetaceae</taxon>
        <taxon>Streptomyces</taxon>
    </lineage>
</organism>
<reference evidence="3 4" key="1">
    <citation type="submission" date="2015-06" db="EMBL/GenBank/DDBJ databases">
        <title>Recapitulation of the evolution of biosynthetic gene clusters reveals hidden chemical diversity on bacterial genomes.</title>
        <authorList>
            <person name="Cruz-Morales P."/>
            <person name="Martinez-Guerrero C."/>
            <person name="Morales-Escalante M.A."/>
            <person name="Yanez-Guerra L.A."/>
            <person name="Kopp J.F."/>
            <person name="Feldmann J."/>
            <person name="Ramos-Aboites H.E."/>
            <person name="Barona-Gomez F."/>
        </authorList>
    </citation>
    <scope>NUCLEOTIDE SEQUENCE [LARGE SCALE GENOMIC DNA]</scope>
    <source>
        <strain evidence="3 4">ATCC 31245</strain>
    </source>
</reference>
<sequence>MLDATPIDDARVDAYLTRIGATRPAQPDLAGLRHLAERAVLSVPFENLDYHLEGREIHMDKRSVDKVAIDSRGGGCYEVNPALGFVLEALGYQVDILPGRVHRPEGVGPFLGHLALKVTIGDDAYLVDTGFGRNSRFPLDWNSREVQSDPHGEYQLKDVEDKPGTVDLWLGGRPLYQVVETPVRIEDYAPSLWWYRTAPDSSFMQALFCSIRTENGLVTLKGRHLNVVDGDQRSKTVLQDDAEVIAAYKTHFGISLDRLPTEPENSVTTGVRTD</sequence>
<dbReference type="SUPFAM" id="SSF54001">
    <property type="entry name" value="Cysteine proteinases"/>
    <property type="match status" value="1"/>
</dbReference>
<keyword evidence="4" id="KW-1185">Reference proteome</keyword>
<gene>
    <name evidence="3" type="ORF">ACS04_16755</name>
</gene>
<dbReference type="GO" id="GO:0016407">
    <property type="term" value="F:acetyltransferase activity"/>
    <property type="evidence" value="ECO:0007669"/>
    <property type="project" value="InterPro"/>
</dbReference>
<dbReference type="Pfam" id="PF00797">
    <property type="entry name" value="Acetyltransf_2"/>
    <property type="match status" value="1"/>
</dbReference>
<dbReference type="EMBL" id="LFML01000063">
    <property type="protein sequence ID" value="KMO96686.1"/>
    <property type="molecule type" value="Genomic_DNA"/>
</dbReference>
<dbReference type="Proteomes" id="UP000035932">
    <property type="component" value="Unassembled WGS sequence"/>
</dbReference>
<evidence type="ECO:0000256" key="1">
    <source>
        <dbReference type="ARBA" id="ARBA00006547"/>
    </source>
</evidence>
<keyword evidence="3" id="KW-0808">Transferase</keyword>
<dbReference type="PATRIC" id="fig|66430.4.peg.6041"/>
<dbReference type="RefSeq" id="WP_048477430.1">
    <property type="nucleotide sequence ID" value="NZ_JBIRUD010000016.1"/>
</dbReference>
<dbReference type="InterPro" id="IPR001447">
    <property type="entry name" value="Arylamine_N-AcTrfase"/>
</dbReference>
<evidence type="ECO:0000313" key="3">
    <source>
        <dbReference type="EMBL" id="KMO96686.1"/>
    </source>
</evidence>
<proteinExistence type="inferred from homology"/>
<dbReference type="PANTHER" id="PTHR11786">
    <property type="entry name" value="N-HYDROXYARYLAMINE O-ACETYLTRANSFERASE"/>
    <property type="match status" value="1"/>
</dbReference>
<comment type="caution">
    <text evidence="3">The sequence shown here is derived from an EMBL/GenBank/DDBJ whole genome shotgun (WGS) entry which is preliminary data.</text>
</comment>
<dbReference type="InterPro" id="IPR038765">
    <property type="entry name" value="Papain-like_cys_pep_sf"/>
</dbReference>
<dbReference type="PRINTS" id="PR01543">
    <property type="entry name" value="ANATRNSFRASE"/>
</dbReference>
<dbReference type="OrthoDB" id="7181050at2"/>
<dbReference type="AlphaFoldDB" id="A0A0J7AHU2"/>
<dbReference type="STRING" id="66430.ACS04_16755"/>
<evidence type="ECO:0000256" key="2">
    <source>
        <dbReference type="RuleBase" id="RU003452"/>
    </source>
</evidence>
<evidence type="ECO:0000313" key="4">
    <source>
        <dbReference type="Proteomes" id="UP000035932"/>
    </source>
</evidence>
<dbReference type="PANTHER" id="PTHR11786:SF0">
    <property type="entry name" value="ARYLAMINE N-ACETYLTRANSFERASE 4-RELATED"/>
    <property type="match status" value="1"/>
</dbReference>